<reference evidence="1 2" key="1">
    <citation type="submission" date="2019-07" db="EMBL/GenBank/DDBJ databases">
        <title>Genomic Encyclopedia of Archaeal and Bacterial Type Strains, Phase II (KMG-II): from individual species to whole genera.</title>
        <authorList>
            <person name="Goeker M."/>
        </authorList>
    </citation>
    <scope>NUCLEOTIDE SEQUENCE [LARGE SCALE GENOMIC DNA]</scope>
    <source>
        <strain evidence="1 2">DSM 18850</strain>
    </source>
</reference>
<evidence type="ECO:0000313" key="1">
    <source>
        <dbReference type="EMBL" id="TYP95746.1"/>
    </source>
</evidence>
<evidence type="ECO:0000313" key="2">
    <source>
        <dbReference type="Proteomes" id="UP000325105"/>
    </source>
</evidence>
<dbReference type="EMBL" id="VNHX01000010">
    <property type="protein sequence ID" value="TYP95746.1"/>
    <property type="molecule type" value="Genomic_DNA"/>
</dbReference>
<accession>A0A5S5DKS0</accession>
<organism evidence="1 2">
    <name type="scientific">Sphingobacterium allocomposti</name>
    <dbReference type="NCBI Taxonomy" id="415956"/>
    <lineage>
        <taxon>Bacteria</taxon>
        <taxon>Pseudomonadati</taxon>
        <taxon>Bacteroidota</taxon>
        <taxon>Sphingobacteriia</taxon>
        <taxon>Sphingobacteriales</taxon>
        <taxon>Sphingobacteriaceae</taxon>
        <taxon>Sphingobacterium</taxon>
    </lineage>
</organism>
<keyword evidence="2" id="KW-1185">Reference proteome</keyword>
<protein>
    <submittedName>
        <fullName evidence="1">Uncharacterized protein</fullName>
    </submittedName>
</protein>
<dbReference type="Proteomes" id="UP000325105">
    <property type="component" value="Unassembled WGS sequence"/>
</dbReference>
<name>A0A5S5DKS0_9SPHI</name>
<sequence length="124" mass="13881">MAYGRPFTTVTTGVLHNHANVTKERAWLAVKIIASWKLMKNKSLLNHNPSLKGQKFTVIFKKQEYVVRVLSGVAQEDSRKIKVLIDGVQKELLQTNDGWRFSEENANPAFAAALKDAILSRSSA</sequence>
<dbReference type="AlphaFoldDB" id="A0A5S5DKS0"/>
<comment type="caution">
    <text evidence="1">The sequence shown here is derived from an EMBL/GenBank/DDBJ whole genome shotgun (WGS) entry which is preliminary data.</text>
</comment>
<gene>
    <name evidence="1" type="ORF">BC792_11074</name>
</gene>
<proteinExistence type="predicted"/>